<sequence length="362" mass="41771">MRRLGISIYPEHSTPDLDKRYIKLAHRYGFERIFTCLLSVSKPYEVVMEEYKDIISYAKTLDMEVILDVAPAVFDSFDISYDDLGFFAEMGADGVRLDLGFDGLKEAKMTYNPYGLKIELNMSNDVEYLTNILTHQANKNQLIGCHNFYPQKFTGLPYDFFISCSKRFKKHGIRTAAFVTSQTGEIGPWNINDGLCTLEQHRELSIDVQAKHLWATDLIDDVIIGNAYANEAELKLLGDLKRDMIELKVELHSDATPIEHQITLDEIHIRRGDISEYMVRSVEVRKKYGNDNFPIRESVPQQKGSVFIGNDSFGKYKGELQVILRDMPLDERKNLVAEVVEEERFLLEYIKPWSSFRLIKKL</sequence>
<dbReference type="InterPro" id="IPR043894">
    <property type="entry name" value="MupG_C"/>
</dbReference>
<protein>
    <submittedName>
        <fullName evidence="3">Outer surface protein</fullName>
    </submittedName>
</protein>
<keyword evidence="4" id="KW-1185">Reference proteome</keyword>
<dbReference type="InterPro" id="IPR017853">
    <property type="entry name" value="GH"/>
</dbReference>
<evidence type="ECO:0000259" key="1">
    <source>
        <dbReference type="Pfam" id="PF05913"/>
    </source>
</evidence>
<dbReference type="Proteomes" id="UP000077926">
    <property type="component" value="Chromosome"/>
</dbReference>
<feature type="domain" description="6-phospho-N-acetylmuramidase C-terminal" evidence="1">
    <location>
        <begin position="245"/>
        <end position="358"/>
    </location>
</feature>
<reference evidence="3 4" key="1">
    <citation type="submission" date="2016-08" db="EMBL/GenBank/DDBJ databases">
        <title>Complete genome sequence of Bacillus muralis G25-68, a strain with toxicity to nematodes.</title>
        <authorList>
            <person name="Zheng Z."/>
        </authorList>
    </citation>
    <scope>NUCLEOTIDE SEQUENCE [LARGE SCALE GENOMIC DNA]</scope>
    <source>
        <strain evidence="3 4">G25-68</strain>
    </source>
</reference>
<dbReference type="PANTHER" id="PTHR38435:SF1">
    <property type="entry name" value="DUF871 DOMAIN-CONTAINING PROTEIN"/>
    <property type="match status" value="1"/>
</dbReference>
<dbReference type="InterPro" id="IPR013785">
    <property type="entry name" value="Aldolase_TIM"/>
</dbReference>
<accession>A0A1B3XN67</accession>
<dbReference type="RefSeq" id="WP_064466260.1">
    <property type="nucleotide sequence ID" value="NZ_CP017080.1"/>
</dbReference>
<organism evidence="3 4">
    <name type="scientific">Peribacillus muralis</name>
    <dbReference type="NCBI Taxonomy" id="264697"/>
    <lineage>
        <taxon>Bacteria</taxon>
        <taxon>Bacillati</taxon>
        <taxon>Bacillota</taxon>
        <taxon>Bacilli</taxon>
        <taxon>Bacillales</taxon>
        <taxon>Bacillaceae</taxon>
        <taxon>Peribacillus</taxon>
    </lineage>
</organism>
<proteinExistence type="predicted"/>
<dbReference type="PANTHER" id="PTHR38435">
    <property type="match status" value="1"/>
</dbReference>
<evidence type="ECO:0000313" key="3">
    <source>
        <dbReference type="EMBL" id="AOH54630.1"/>
    </source>
</evidence>
<dbReference type="Pfam" id="PF05913">
    <property type="entry name" value="MupG_C"/>
    <property type="match status" value="1"/>
</dbReference>
<gene>
    <name evidence="3" type="ORF">ABE28_009740</name>
</gene>
<dbReference type="InterPro" id="IPR008589">
    <property type="entry name" value="MupG"/>
</dbReference>
<feature type="domain" description="6-phospho-N-acetylmuramidase N-terminal" evidence="2">
    <location>
        <begin position="4"/>
        <end position="237"/>
    </location>
</feature>
<dbReference type="Gene3D" id="3.20.20.70">
    <property type="entry name" value="Aldolase class I"/>
    <property type="match status" value="1"/>
</dbReference>
<dbReference type="OrthoDB" id="5809921at2"/>
<name>A0A1B3XN67_9BACI</name>
<dbReference type="InterPro" id="IPR029000">
    <property type="entry name" value="Cyclophilin-like_dom_sf"/>
</dbReference>
<dbReference type="SUPFAM" id="SSF51445">
    <property type="entry name" value="(Trans)glycosidases"/>
    <property type="match status" value="1"/>
</dbReference>
<dbReference type="EMBL" id="CP017080">
    <property type="protein sequence ID" value="AOH54630.1"/>
    <property type="molecule type" value="Genomic_DNA"/>
</dbReference>
<dbReference type="Pfam" id="PF19200">
    <property type="entry name" value="MupG_N"/>
    <property type="match status" value="1"/>
</dbReference>
<dbReference type="Gene3D" id="2.40.100.10">
    <property type="entry name" value="Cyclophilin-like"/>
    <property type="match status" value="1"/>
</dbReference>
<dbReference type="AlphaFoldDB" id="A0A1B3XN67"/>
<dbReference type="STRING" id="264697.ABE28_009740"/>
<dbReference type="CDD" id="cd00551">
    <property type="entry name" value="AmyAc_family"/>
    <property type="match status" value="1"/>
</dbReference>
<evidence type="ECO:0000259" key="2">
    <source>
        <dbReference type="Pfam" id="PF19200"/>
    </source>
</evidence>
<dbReference type="SUPFAM" id="SSF50891">
    <property type="entry name" value="Cyclophilin-like"/>
    <property type="match status" value="1"/>
</dbReference>
<evidence type="ECO:0000313" key="4">
    <source>
        <dbReference type="Proteomes" id="UP000077926"/>
    </source>
</evidence>
<dbReference type="InterPro" id="IPR043797">
    <property type="entry name" value="MupG_N"/>
</dbReference>
<dbReference type="KEGG" id="bmur:ABE28_009740"/>